<sequence length="202" mass="23428">MEKANDLRVIRTKKLIEDAFLTIMEEQGSEGVTVRSLSQKAGINRGTFYLHYQDIYDLMEKLEDSLIEGMNSLSHQEDPRDLMSLDTDNEPFPMIMSFFDYLNVNPRMFKLVFDPQVPSFGRKLTSLLHDRMYAKIPQELIDSHTQTMPPDYLIAYFSSAYFGIIHHWFASGMELPPREMALMITRLIRHGPLVTALKGFEK</sequence>
<proteinExistence type="predicted"/>
<dbReference type="Proteomes" id="UP001652445">
    <property type="component" value="Unassembled WGS sequence"/>
</dbReference>
<evidence type="ECO:0000313" key="4">
    <source>
        <dbReference type="EMBL" id="MCU6794636.1"/>
    </source>
</evidence>
<dbReference type="InterPro" id="IPR039532">
    <property type="entry name" value="TetR_C_Firmicutes"/>
</dbReference>
<evidence type="ECO:0000313" key="5">
    <source>
        <dbReference type="Proteomes" id="UP001652445"/>
    </source>
</evidence>
<dbReference type="PROSITE" id="PS50977">
    <property type="entry name" value="HTH_TETR_2"/>
    <property type="match status" value="1"/>
</dbReference>
<evidence type="ECO:0000259" key="3">
    <source>
        <dbReference type="PROSITE" id="PS50977"/>
    </source>
</evidence>
<dbReference type="InterPro" id="IPR001647">
    <property type="entry name" value="HTH_TetR"/>
</dbReference>
<name>A0ABT2UKS7_9BACL</name>
<keyword evidence="1 2" id="KW-0238">DNA-binding</keyword>
<protein>
    <submittedName>
        <fullName evidence="4">TetR/AcrR family transcriptional regulator</fullName>
    </submittedName>
</protein>
<dbReference type="PANTHER" id="PTHR43479">
    <property type="entry name" value="ACREF/ENVCD OPERON REPRESSOR-RELATED"/>
    <property type="match status" value="1"/>
</dbReference>
<organism evidence="4 5">
    <name type="scientific">Paenibacillus baimaensis</name>
    <dbReference type="NCBI Taxonomy" id="2982185"/>
    <lineage>
        <taxon>Bacteria</taxon>
        <taxon>Bacillati</taxon>
        <taxon>Bacillota</taxon>
        <taxon>Bacilli</taxon>
        <taxon>Bacillales</taxon>
        <taxon>Paenibacillaceae</taxon>
        <taxon>Paenibacillus</taxon>
    </lineage>
</organism>
<dbReference type="Pfam" id="PF14278">
    <property type="entry name" value="TetR_C_8"/>
    <property type="match status" value="1"/>
</dbReference>
<dbReference type="Gene3D" id="1.10.357.10">
    <property type="entry name" value="Tetracycline Repressor, domain 2"/>
    <property type="match status" value="1"/>
</dbReference>
<feature type="DNA-binding region" description="H-T-H motif" evidence="2">
    <location>
        <begin position="33"/>
        <end position="52"/>
    </location>
</feature>
<dbReference type="RefSeq" id="WP_262685757.1">
    <property type="nucleotide sequence ID" value="NZ_JAOQIO010000084.1"/>
</dbReference>
<dbReference type="SUPFAM" id="SSF46689">
    <property type="entry name" value="Homeodomain-like"/>
    <property type="match status" value="1"/>
</dbReference>
<evidence type="ECO:0000256" key="2">
    <source>
        <dbReference type="PROSITE-ProRule" id="PRU00335"/>
    </source>
</evidence>
<dbReference type="InterPro" id="IPR050624">
    <property type="entry name" value="HTH-type_Tx_Regulator"/>
</dbReference>
<gene>
    <name evidence="4" type="ORF">OB236_21230</name>
</gene>
<reference evidence="4 5" key="1">
    <citation type="submission" date="2022-09" db="EMBL/GenBank/DDBJ databases">
        <authorList>
            <person name="Han X.L."/>
            <person name="Wang Q."/>
            <person name="Lu T."/>
        </authorList>
    </citation>
    <scope>NUCLEOTIDE SEQUENCE [LARGE SCALE GENOMIC DNA]</scope>
    <source>
        <strain evidence="4 5">WQ 127069</strain>
    </source>
</reference>
<comment type="caution">
    <text evidence="4">The sequence shown here is derived from an EMBL/GenBank/DDBJ whole genome shotgun (WGS) entry which is preliminary data.</text>
</comment>
<evidence type="ECO:0000256" key="1">
    <source>
        <dbReference type="ARBA" id="ARBA00023125"/>
    </source>
</evidence>
<dbReference type="Pfam" id="PF00440">
    <property type="entry name" value="TetR_N"/>
    <property type="match status" value="1"/>
</dbReference>
<keyword evidence="5" id="KW-1185">Reference proteome</keyword>
<accession>A0ABT2UKS7</accession>
<dbReference type="InterPro" id="IPR009057">
    <property type="entry name" value="Homeodomain-like_sf"/>
</dbReference>
<dbReference type="PANTHER" id="PTHR43479:SF23">
    <property type="entry name" value="HTH TETR-TYPE DOMAIN-CONTAINING PROTEIN"/>
    <property type="match status" value="1"/>
</dbReference>
<dbReference type="EMBL" id="JAOQIO010000084">
    <property type="protein sequence ID" value="MCU6794636.1"/>
    <property type="molecule type" value="Genomic_DNA"/>
</dbReference>
<feature type="domain" description="HTH tetR-type" evidence="3">
    <location>
        <begin position="10"/>
        <end position="70"/>
    </location>
</feature>